<evidence type="ECO:0000256" key="1">
    <source>
        <dbReference type="SAM" id="MobiDB-lite"/>
    </source>
</evidence>
<dbReference type="Proteomes" id="UP001253637">
    <property type="component" value="Segment"/>
</dbReference>
<accession>A0A811BQ12</accession>
<dbReference type="EMBL" id="LC625835">
    <property type="protein sequence ID" value="BCU03400.1"/>
    <property type="molecule type" value="Genomic_DNA"/>
</dbReference>
<protein>
    <submittedName>
        <fullName evidence="2">Uncharacterized protein</fullName>
    </submittedName>
</protein>
<proteinExistence type="predicted"/>
<evidence type="ECO:0000313" key="2">
    <source>
        <dbReference type="EMBL" id="BCU03400.1"/>
    </source>
</evidence>
<reference evidence="2" key="1">
    <citation type="submission" date="2021-04" db="EMBL/GenBank/DDBJ databases">
        <title>Draft Genome Sequence of Pandoravirus japonicus, Isolated from the Sabaishi River of Niigata, Japan.</title>
        <authorList>
            <person name="Hosokawa N."/>
            <person name="Takahashi H."/>
            <person name="Aoki K."/>
            <person name="Takemura M."/>
        </authorList>
    </citation>
    <scope>NUCLEOTIDE SEQUENCE</scope>
</reference>
<sequence>MEPKLAFATTTGLFLLVAVAMLLAHEAVPAAGAECRCALAYGDPFWLYNRATRFFCGVACAPGSDARPCPVRCGPAASRPTPFTMVPPADYASVVVASPSLRCRLGATDNGTLDGRRRLCGPRSNGLVACAVAEDDDHDRRDALGRSLGGSGASWLVMVKAAAGSAIHDGDEIMLLAVPDGTPPLLRHLAADEPFSWCHADGEDQRFSGAITPTRPFAASLPSGALSDVRTLLPSFLFLDSFLIQYLKKRLLASLDAVVNIPTETLKKRHKTGTQKKDSAVRWSFFCPAGAVACSLLFFYADGGSRATRCADHRRSARRRRWQHHNGAPAAESRPTPRGKRRHGRGHWARSRQAPRAEATWPVGRSRRH</sequence>
<name>A0A811BQ12_9VIRU</name>
<organism evidence="2 3">
    <name type="scientific">Pandoravirus japonicus</name>
    <dbReference type="NCBI Taxonomy" id="2823154"/>
    <lineage>
        <taxon>Viruses</taxon>
        <taxon>Pandoravirus</taxon>
    </lineage>
</organism>
<evidence type="ECO:0000313" key="3">
    <source>
        <dbReference type="Proteomes" id="UP001253637"/>
    </source>
</evidence>
<feature type="compositionally biased region" description="Basic residues" evidence="1">
    <location>
        <begin position="337"/>
        <end position="350"/>
    </location>
</feature>
<feature type="region of interest" description="Disordered" evidence="1">
    <location>
        <begin position="318"/>
        <end position="369"/>
    </location>
</feature>